<feature type="transmembrane region" description="Helical" evidence="1">
    <location>
        <begin position="44"/>
        <end position="64"/>
    </location>
</feature>
<sequence>MSTLSSHNPLILILALVTAAGAAGAAYLAYVAMGKETPEIRKQFGAIFFITGLFSLGGFAQLILTDWAGFPAGHYSELFGVTTGLFSFMLIIAGFLLYNNMSLTALAWPSAVIGLYLLQGARAVLDFDLTRRPTVTFILWLAAGLASIGMLPYAYANEENRRKLAWLGVIVLVVMAAAAALTGVLGFYGHIEEVVAGH</sequence>
<evidence type="ECO:0000313" key="2">
    <source>
        <dbReference type="EMBL" id="GAP62134.1"/>
    </source>
</evidence>
<protein>
    <submittedName>
        <fullName evidence="2">Putative membrane protein</fullName>
    </submittedName>
</protein>
<feature type="transmembrane region" description="Helical" evidence="1">
    <location>
        <begin position="12"/>
        <end position="32"/>
    </location>
</feature>
<gene>
    <name evidence="2" type="ORF">ARMA_0557</name>
    <name evidence="3" type="ORF">SE16_08560</name>
</gene>
<keyword evidence="1" id="KW-1133">Transmembrane helix</keyword>
<reference evidence="3 5" key="2">
    <citation type="submission" date="2015-07" db="EMBL/GenBank/DDBJ databases">
        <title>Whole genome sequence of Ardenticatena maritima DSM 23922.</title>
        <authorList>
            <person name="Hemp J."/>
            <person name="Ward L.M."/>
            <person name="Pace L.A."/>
            <person name="Fischer W.W."/>
        </authorList>
    </citation>
    <scope>NUCLEOTIDE SEQUENCE [LARGE SCALE GENOMIC DNA]</scope>
    <source>
        <strain evidence="3 5">110S</strain>
    </source>
</reference>
<dbReference type="InParanoid" id="A0A0N0RFB6"/>
<comment type="caution">
    <text evidence="2">The sequence shown here is derived from an EMBL/GenBank/DDBJ whole genome shotgun (WGS) entry which is preliminary data.</text>
</comment>
<dbReference type="Pfam" id="PF06168">
    <property type="entry name" value="DUF981"/>
    <property type="match status" value="1"/>
</dbReference>
<feature type="transmembrane region" description="Helical" evidence="1">
    <location>
        <begin position="76"/>
        <end position="98"/>
    </location>
</feature>
<keyword evidence="1" id="KW-0812">Transmembrane</keyword>
<organism evidence="2 4">
    <name type="scientific">Ardenticatena maritima</name>
    <dbReference type="NCBI Taxonomy" id="872965"/>
    <lineage>
        <taxon>Bacteria</taxon>
        <taxon>Bacillati</taxon>
        <taxon>Chloroflexota</taxon>
        <taxon>Ardenticatenia</taxon>
        <taxon>Ardenticatenales</taxon>
        <taxon>Ardenticatenaceae</taxon>
        <taxon>Ardenticatena</taxon>
    </lineage>
</organism>
<dbReference type="InterPro" id="IPR009324">
    <property type="entry name" value="DUF981"/>
</dbReference>
<feature type="transmembrane region" description="Helical" evidence="1">
    <location>
        <begin position="105"/>
        <end position="125"/>
    </location>
</feature>
<evidence type="ECO:0000256" key="1">
    <source>
        <dbReference type="SAM" id="Phobius"/>
    </source>
</evidence>
<reference evidence="4" key="3">
    <citation type="submission" date="2015-08" db="EMBL/GenBank/DDBJ databases">
        <title>Draft Genome Sequence of a Heterotrophic Facultative Anaerobic Bacterium Ardenticatena maritima Strain 110S.</title>
        <authorList>
            <person name="Kawaichi S."/>
            <person name="Yoshida T."/>
            <person name="Sako Y."/>
            <person name="Nakamura R."/>
        </authorList>
    </citation>
    <scope>NUCLEOTIDE SEQUENCE [LARGE SCALE GENOMIC DNA]</scope>
    <source>
        <strain evidence="4">110S</strain>
    </source>
</reference>
<dbReference type="AlphaFoldDB" id="A0A0N0RFB6"/>
<dbReference type="Proteomes" id="UP000050502">
    <property type="component" value="Unassembled WGS sequence"/>
</dbReference>
<evidence type="ECO:0000313" key="5">
    <source>
        <dbReference type="Proteomes" id="UP000050502"/>
    </source>
</evidence>
<dbReference type="STRING" id="872965.SE16_08560"/>
<feature type="transmembrane region" description="Helical" evidence="1">
    <location>
        <begin position="137"/>
        <end position="155"/>
    </location>
</feature>
<dbReference type="RefSeq" id="WP_054492053.1">
    <property type="nucleotide sequence ID" value="NZ_BBZA01000033.1"/>
</dbReference>
<evidence type="ECO:0000313" key="4">
    <source>
        <dbReference type="Proteomes" id="UP000037784"/>
    </source>
</evidence>
<dbReference type="Proteomes" id="UP000037784">
    <property type="component" value="Unassembled WGS sequence"/>
</dbReference>
<accession>A0A0N0RFB6</accession>
<dbReference type="EMBL" id="BBZA01000033">
    <property type="protein sequence ID" value="GAP62134.1"/>
    <property type="molecule type" value="Genomic_DNA"/>
</dbReference>
<evidence type="ECO:0000313" key="3">
    <source>
        <dbReference type="EMBL" id="KPL87658.1"/>
    </source>
</evidence>
<feature type="transmembrane region" description="Helical" evidence="1">
    <location>
        <begin position="164"/>
        <end position="188"/>
    </location>
</feature>
<keyword evidence="1" id="KW-0472">Membrane</keyword>
<name>A0A0N0RFB6_9CHLR</name>
<reference evidence="2 4" key="1">
    <citation type="journal article" date="2015" name="Genome Announc.">
        <title>Draft Genome Sequence of a Heterotrophic Facultative Anaerobic Thermophilic Bacterium, Ardenticatena maritima Strain 110ST.</title>
        <authorList>
            <person name="Kawaichi S."/>
            <person name="Yoshida T."/>
            <person name="Sako Y."/>
            <person name="Nakamura R."/>
        </authorList>
    </citation>
    <scope>NUCLEOTIDE SEQUENCE [LARGE SCALE GENOMIC DNA]</scope>
    <source>
        <strain evidence="2 4">110S</strain>
    </source>
</reference>
<keyword evidence="4" id="KW-1185">Reference proteome</keyword>
<dbReference type="PATRIC" id="fig|872965.6.peg.1751"/>
<proteinExistence type="predicted"/>
<dbReference type="EMBL" id="LGKN01000005">
    <property type="protein sequence ID" value="KPL87658.1"/>
    <property type="molecule type" value="Genomic_DNA"/>
</dbReference>